<protein>
    <submittedName>
        <fullName evidence="1">Uncharacterized protein</fullName>
    </submittedName>
</protein>
<gene>
    <name evidence="1" type="ORF">AGLA0713_LOCUS650</name>
</gene>
<dbReference type="PANTHER" id="PTHR36971">
    <property type="entry name" value="UNNAMED PRODUCT"/>
    <property type="match status" value="1"/>
</dbReference>
<organism evidence="1">
    <name type="scientific">Asterionellopsis glacialis</name>
    <dbReference type="NCBI Taxonomy" id="33640"/>
    <lineage>
        <taxon>Eukaryota</taxon>
        <taxon>Sar</taxon>
        <taxon>Stramenopiles</taxon>
        <taxon>Ochrophyta</taxon>
        <taxon>Bacillariophyta</taxon>
        <taxon>Fragilariophyceae</taxon>
        <taxon>Fragilariophycidae</taxon>
        <taxon>Fragilariales</taxon>
        <taxon>Fragilariaceae</taxon>
        <taxon>Asterionellopsis</taxon>
    </lineage>
</organism>
<accession>A0A7S0KY39</accession>
<proteinExistence type="predicted"/>
<reference evidence="1" key="1">
    <citation type="submission" date="2021-01" db="EMBL/GenBank/DDBJ databases">
        <authorList>
            <person name="Corre E."/>
            <person name="Pelletier E."/>
            <person name="Niang G."/>
            <person name="Scheremetjew M."/>
            <person name="Finn R."/>
            <person name="Kale V."/>
            <person name="Holt S."/>
            <person name="Cochrane G."/>
            <person name="Meng A."/>
            <person name="Brown T."/>
            <person name="Cohen L."/>
        </authorList>
    </citation>
    <scope>NUCLEOTIDE SEQUENCE</scope>
</reference>
<sequence>MKCVTIRRDGQSVPPPTTIPAVPAAYTSSRASSRKNRVFVFRDFLRKTYGDDEYLFSNDSCVLDVAGGKGDLSWLLVNVDGLDSIVADPRLTNHAHLIKSVDFLLQHPEEAAARAIPNRPTHQPLATLIPKLSKKNGSFQVPRHLRLFVDSELVDAVRETLESNSTTKNHNNMDMTKWQVYWSRSITRGKQATTLGYQESGHSPSQISDSLVAWQTIRSLRLIVGFHPDQATEACIDLAILLGIPFCVCPCCVFPTEFPDRQLTNGEGVRTHADFIKYLCQKHPSVLTSTLNFHNTKTAKNTVLYTAPADMNPSR</sequence>
<dbReference type="EMBL" id="HBEX01000970">
    <property type="protein sequence ID" value="CAD8595822.1"/>
    <property type="molecule type" value="Transcribed_RNA"/>
</dbReference>
<evidence type="ECO:0000313" key="1">
    <source>
        <dbReference type="EMBL" id="CAD8595822.1"/>
    </source>
</evidence>
<dbReference type="AlphaFoldDB" id="A0A7S0KY39"/>
<name>A0A7S0KY39_9STRA</name>
<dbReference type="PANTHER" id="PTHR36971:SF1">
    <property type="entry name" value="METHYLTRANSFERASE DOMAIN-CONTAINING PROTEIN"/>
    <property type="match status" value="1"/>
</dbReference>